<evidence type="ECO:0000256" key="2">
    <source>
        <dbReference type="SAM" id="Phobius"/>
    </source>
</evidence>
<dbReference type="PROSITE" id="PS50914">
    <property type="entry name" value="BON"/>
    <property type="match status" value="1"/>
</dbReference>
<dbReference type="SUPFAM" id="SSF54631">
    <property type="entry name" value="CBS-domain pair"/>
    <property type="match status" value="1"/>
</dbReference>
<keyword evidence="1" id="KW-0129">CBS domain</keyword>
<evidence type="ECO:0000313" key="6">
    <source>
        <dbReference type="Proteomes" id="UP000184387"/>
    </source>
</evidence>
<keyword evidence="2" id="KW-1133">Transmembrane helix</keyword>
<reference evidence="5 6" key="1">
    <citation type="submission" date="2016-11" db="EMBL/GenBank/DDBJ databases">
        <authorList>
            <person name="Jaros S."/>
            <person name="Januszkiewicz K."/>
            <person name="Wedrychowicz H."/>
        </authorList>
    </citation>
    <scope>NUCLEOTIDE SEQUENCE [LARGE SCALE GENOMIC DNA]</scope>
    <source>
        <strain evidence="5 6">DSM 14916</strain>
    </source>
</reference>
<evidence type="ECO:0000259" key="4">
    <source>
        <dbReference type="PROSITE" id="PS51371"/>
    </source>
</evidence>
<dbReference type="EMBL" id="FQZF01000009">
    <property type="protein sequence ID" value="SHJ13098.1"/>
    <property type="molecule type" value="Genomic_DNA"/>
</dbReference>
<keyword evidence="2" id="KW-0812">Transmembrane</keyword>
<sequence>MPTPMRLAYRTFRFLFEREPWVFEVIFGFFTAVFFLLLWVDWCDGPAFGSIVVLSEVRPEDFWKWAGIGGGAFQCGAAIASDRGVPYLKWPRWICAGWLSGLWGAMSAAAWIAAPFTPTAAIYAACVAHVLEEKRLKRMPVLRQGRLVGLVSRADLLKALLDPPATIKAGTKIEDERILRAIEVERGRQPWSEGAFVFVDVRDGVVRLYGIVRSDEIRRGMCVLASRIDGVKWVVDEMNVSASVMRPAL</sequence>
<dbReference type="Proteomes" id="UP000184387">
    <property type="component" value="Unassembled WGS sequence"/>
</dbReference>
<feature type="domain" description="CBS" evidence="4">
    <location>
        <begin position="106"/>
        <end position="166"/>
    </location>
</feature>
<dbReference type="InterPro" id="IPR000644">
    <property type="entry name" value="CBS_dom"/>
</dbReference>
<dbReference type="STRING" id="198092.SAMN02745194_01793"/>
<dbReference type="Pfam" id="PF04972">
    <property type="entry name" value="BON"/>
    <property type="match status" value="1"/>
</dbReference>
<dbReference type="InterPro" id="IPR007055">
    <property type="entry name" value="BON_dom"/>
</dbReference>
<accession>A0A1M6GT13</accession>
<dbReference type="InterPro" id="IPR046342">
    <property type="entry name" value="CBS_dom_sf"/>
</dbReference>
<dbReference type="Pfam" id="PF00571">
    <property type="entry name" value="CBS"/>
    <property type="match status" value="1"/>
</dbReference>
<keyword evidence="6" id="KW-1185">Reference proteome</keyword>
<dbReference type="Gene3D" id="3.30.1340.30">
    <property type="match status" value="1"/>
</dbReference>
<dbReference type="Gene3D" id="3.10.580.10">
    <property type="entry name" value="CBS-domain"/>
    <property type="match status" value="1"/>
</dbReference>
<evidence type="ECO:0000259" key="3">
    <source>
        <dbReference type="PROSITE" id="PS50914"/>
    </source>
</evidence>
<protein>
    <submittedName>
        <fullName evidence="5">CBS domain-containing protein</fullName>
    </submittedName>
</protein>
<feature type="domain" description="BON" evidence="3">
    <location>
        <begin position="174"/>
        <end position="242"/>
    </location>
</feature>
<evidence type="ECO:0000256" key="1">
    <source>
        <dbReference type="PROSITE-ProRule" id="PRU00703"/>
    </source>
</evidence>
<dbReference type="AlphaFoldDB" id="A0A1M6GT13"/>
<dbReference type="PROSITE" id="PS51371">
    <property type="entry name" value="CBS"/>
    <property type="match status" value="1"/>
</dbReference>
<evidence type="ECO:0000313" key="5">
    <source>
        <dbReference type="EMBL" id="SHJ13098.1"/>
    </source>
</evidence>
<feature type="transmembrane region" description="Helical" evidence="2">
    <location>
        <begin position="21"/>
        <end position="40"/>
    </location>
</feature>
<proteinExistence type="predicted"/>
<dbReference type="RefSeq" id="WP_073133793.1">
    <property type="nucleotide sequence ID" value="NZ_FQZF01000009.1"/>
</dbReference>
<name>A0A1M6GT13_9PROT</name>
<feature type="transmembrane region" description="Helical" evidence="2">
    <location>
        <begin position="108"/>
        <end position="131"/>
    </location>
</feature>
<gene>
    <name evidence="5" type="ORF">SAMN02745194_01793</name>
</gene>
<keyword evidence="2" id="KW-0472">Membrane</keyword>
<dbReference type="OrthoDB" id="7284512at2"/>
<organism evidence="5 6">
    <name type="scientific">Muricoccus roseus</name>
    <dbReference type="NCBI Taxonomy" id="198092"/>
    <lineage>
        <taxon>Bacteria</taxon>
        <taxon>Pseudomonadati</taxon>
        <taxon>Pseudomonadota</taxon>
        <taxon>Alphaproteobacteria</taxon>
        <taxon>Acetobacterales</taxon>
        <taxon>Roseomonadaceae</taxon>
        <taxon>Muricoccus</taxon>
    </lineage>
</organism>